<evidence type="ECO:0008006" key="3">
    <source>
        <dbReference type="Google" id="ProtNLM"/>
    </source>
</evidence>
<protein>
    <recommendedName>
        <fullName evidence="3">HTH psq-type domain-containing protein</fullName>
    </recommendedName>
</protein>
<comment type="caution">
    <text evidence="1">The sequence shown here is derived from an EMBL/GenBank/DDBJ whole genome shotgun (WGS) entry which is preliminary data.</text>
</comment>
<sequence>MNRQHQAQMVAKEGRISLALVSLKSKPCQSIRAIAAAYDVPESTLRLRLRRIRPKHEQVSVNRKLLPIKEQSLVR</sequence>
<proteinExistence type="predicted"/>
<dbReference type="Proteomes" id="UP000193144">
    <property type="component" value="Unassembled WGS sequence"/>
</dbReference>
<accession>A0A1Y1ZMI0</accession>
<gene>
    <name evidence="1" type="ORF">BCR34DRAFT_484180</name>
</gene>
<dbReference type="OrthoDB" id="3786747at2759"/>
<organism evidence="1 2">
    <name type="scientific">Clohesyomyces aquaticus</name>
    <dbReference type="NCBI Taxonomy" id="1231657"/>
    <lineage>
        <taxon>Eukaryota</taxon>
        <taxon>Fungi</taxon>
        <taxon>Dikarya</taxon>
        <taxon>Ascomycota</taxon>
        <taxon>Pezizomycotina</taxon>
        <taxon>Dothideomycetes</taxon>
        <taxon>Pleosporomycetidae</taxon>
        <taxon>Pleosporales</taxon>
        <taxon>Lindgomycetaceae</taxon>
        <taxon>Clohesyomyces</taxon>
    </lineage>
</organism>
<evidence type="ECO:0000313" key="1">
    <source>
        <dbReference type="EMBL" id="ORY11438.1"/>
    </source>
</evidence>
<dbReference type="AlphaFoldDB" id="A0A1Y1ZMI0"/>
<reference evidence="1 2" key="1">
    <citation type="submission" date="2016-07" db="EMBL/GenBank/DDBJ databases">
        <title>Pervasive Adenine N6-methylation of Active Genes in Fungi.</title>
        <authorList>
            <consortium name="DOE Joint Genome Institute"/>
            <person name="Mondo S.J."/>
            <person name="Dannebaum R.O."/>
            <person name="Kuo R.C."/>
            <person name="Labutti K."/>
            <person name="Haridas S."/>
            <person name="Kuo A."/>
            <person name="Salamov A."/>
            <person name="Ahrendt S.R."/>
            <person name="Lipzen A."/>
            <person name="Sullivan W."/>
            <person name="Andreopoulos W.B."/>
            <person name="Clum A."/>
            <person name="Lindquist E."/>
            <person name="Daum C."/>
            <person name="Ramamoorthy G.K."/>
            <person name="Gryganskyi A."/>
            <person name="Culley D."/>
            <person name="Magnuson J.K."/>
            <person name="James T.Y."/>
            <person name="O'Malley M.A."/>
            <person name="Stajich J.E."/>
            <person name="Spatafora J.W."/>
            <person name="Visel A."/>
            <person name="Grigoriev I.V."/>
        </authorList>
    </citation>
    <scope>NUCLEOTIDE SEQUENCE [LARGE SCALE GENOMIC DNA]</scope>
    <source>
        <strain evidence="1 2">CBS 115471</strain>
    </source>
</reference>
<dbReference type="EMBL" id="MCFA01000061">
    <property type="protein sequence ID" value="ORY11438.1"/>
    <property type="molecule type" value="Genomic_DNA"/>
</dbReference>
<keyword evidence="2" id="KW-1185">Reference proteome</keyword>
<name>A0A1Y1ZMI0_9PLEO</name>
<dbReference type="InterPro" id="IPR009057">
    <property type="entry name" value="Homeodomain-like_sf"/>
</dbReference>
<evidence type="ECO:0000313" key="2">
    <source>
        <dbReference type="Proteomes" id="UP000193144"/>
    </source>
</evidence>
<dbReference type="SUPFAM" id="SSF46689">
    <property type="entry name" value="Homeodomain-like"/>
    <property type="match status" value="1"/>
</dbReference>